<sequence length="336" mass="38013">MIKEIITGNLLTKFMALVMAIALWLYAINRHTEDLTEVVRLSVSVPTGITVLEQSAEDIVVHLRGPQNVIETTKGLIKDQKVHAKYVIQESPEGIEDQIKQTVIIGREHLGLPNSVKLISVYPEKVSILLGKLQKKRLKVNLQKKGEPAIGYTIANEFVFPAEVEVEGPLNALKEVVSINTIPVDIGGITVEQNRTFPWRIEIDQKVTVKHGDKSITVPVVCDQDIRMWLQVVEKQETRVIEKLKIKILMPDNYPYVIKLRDEYVNIKIKGSKLLLEKLNPEDILPYVDVTSLKPPGPYKQPIKCHLSKNLEIVDKLPDAHLDIRERENPSESGKQ</sequence>
<dbReference type="Pfam" id="PF07949">
    <property type="entry name" value="YbbR"/>
    <property type="match status" value="1"/>
</dbReference>
<dbReference type="Gene3D" id="2.170.120.30">
    <property type="match status" value="1"/>
</dbReference>
<dbReference type="KEGG" id="kst:KSMBR1_1196"/>
<keyword evidence="5" id="KW-1185">Reference proteome</keyword>
<reference evidence="4" key="3">
    <citation type="submission" date="2017-10" db="EMBL/GenBank/DDBJ databases">
        <authorList>
            <person name="Banno H."/>
            <person name="Chua N.-H."/>
        </authorList>
    </citation>
    <scope>NUCLEOTIDE SEQUENCE [LARGE SCALE GENOMIC DNA]</scope>
    <source>
        <strain evidence="4">Kuenenia_mbr1_ru-nijmegen</strain>
    </source>
</reference>
<dbReference type="Gene3D" id="2.170.120.40">
    <property type="entry name" value="YbbR-like domain"/>
    <property type="match status" value="1"/>
</dbReference>
<reference evidence="5" key="4">
    <citation type="submission" date="2017-10" db="EMBL/GenBank/DDBJ databases">
        <authorList>
            <person name="Frank J."/>
        </authorList>
    </citation>
    <scope>NUCLEOTIDE SEQUENCE [LARGE SCALE GENOMIC DNA]</scope>
</reference>
<evidence type="ECO:0000313" key="5">
    <source>
        <dbReference type="Proteomes" id="UP000221734"/>
    </source>
</evidence>
<dbReference type="EMBL" id="CP049055">
    <property type="protein sequence ID" value="QII10530.1"/>
    <property type="molecule type" value="Genomic_DNA"/>
</dbReference>
<organism evidence="2">
    <name type="scientific">Kuenenia stuttgartiensis</name>
    <dbReference type="NCBI Taxonomy" id="174633"/>
    <lineage>
        <taxon>Bacteria</taxon>
        <taxon>Pseudomonadati</taxon>
        <taxon>Planctomycetota</taxon>
        <taxon>Candidatus Brocadiia</taxon>
        <taxon>Candidatus Brocadiales</taxon>
        <taxon>Candidatus Brocadiaceae</taxon>
        <taxon>Candidatus Kuenenia</taxon>
    </lineage>
</organism>
<feature type="transmembrane region" description="Helical" evidence="1">
    <location>
        <begin position="7"/>
        <end position="27"/>
    </location>
</feature>
<reference evidence="3 6" key="5">
    <citation type="submission" date="2020-02" db="EMBL/GenBank/DDBJ databases">
        <title>Newly sequenced genome of strain CSTR1 showed variability in Candidatus Kuenenia stuttgartiensis genomes.</title>
        <authorList>
            <person name="Ding C."/>
            <person name="Adrian L."/>
        </authorList>
    </citation>
    <scope>NUCLEOTIDE SEQUENCE [LARGE SCALE GENOMIC DNA]</scope>
    <source>
        <strain evidence="3 6">CSTR1</strain>
    </source>
</reference>
<dbReference type="EMBL" id="CT573072">
    <property type="protein sequence ID" value="CAJ72113.1"/>
    <property type="molecule type" value="Genomic_DNA"/>
</dbReference>
<dbReference type="InterPro" id="IPR012505">
    <property type="entry name" value="YbbR"/>
</dbReference>
<keyword evidence="1" id="KW-0812">Transmembrane</keyword>
<keyword evidence="1" id="KW-0472">Membrane</keyword>
<gene>
    <name evidence="3" type="ORF">KsCSTR_11510</name>
    <name evidence="4" type="ORF">KSMBR1_1196</name>
    <name evidence="2" type="ORF">kustd1368</name>
</gene>
<accession>Q1PYF6</accession>
<name>Q1PYF6_KUEST</name>
<dbReference type="OrthoDB" id="249600at2"/>
<dbReference type="RefSeq" id="WP_099324480.1">
    <property type="nucleotide sequence ID" value="NZ_CP049055.1"/>
</dbReference>
<keyword evidence="1" id="KW-1133">Transmembrane helix</keyword>
<evidence type="ECO:0000313" key="3">
    <source>
        <dbReference type="EMBL" id="QII10530.1"/>
    </source>
</evidence>
<evidence type="ECO:0000313" key="4">
    <source>
        <dbReference type="EMBL" id="SOH03698.1"/>
    </source>
</evidence>
<dbReference type="InterPro" id="IPR053154">
    <property type="entry name" value="c-di-AMP_regulator"/>
</dbReference>
<dbReference type="AlphaFoldDB" id="Q1PYF6"/>
<proteinExistence type="predicted"/>
<reference evidence="2" key="2">
    <citation type="submission" date="2006-01" db="EMBL/GenBank/DDBJ databases">
        <authorList>
            <person name="Genoscope"/>
        </authorList>
    </citation>
    <scope>NUCLEOTIDE SEQUENCE</scope>
</reference>
<evidence type="ECO:0000256" key="1">
    <source>
        <dbReference type="SAM" id="Phobius"/>
    </source>
</evidence>
<evidence type="ECO:0000313" key="6">
    <source>
        <dbReference type="Proteomes" id="UP000501926"/>
    </source>
</evidence>
<protein>
    <submittedName>
        <fullName evidence="3">YbbR-like protein</fullName>
    </submittedName>
</protein>
<dbReference type="PANTHER" id="PTHR37804">
    <property type="entry name" value="CDAA REGULATORY PROTEIN CDAR"/>
    <property type="match status" value="1"/>
</dbReference>
<reference evidence="2" key="1">
    <citation type="journal article" date="2006" name="Nature">
        <title>Deciphering the evolution and metabolism of an anammox bacterium from a community genome.</title>
        <authorList>
            <person name="Strous M."/>
            <person name="Pelletier E."/>
            <person name="Mangenot S."/>
            <person name="Rattei T."/>
            <person name="Lehner A."/>
            <person name="Taylor M.W."/>
            <person name="Horn M."/>
            <person name="Daims H."/>
            <person name="Bartol-Mavel D."/>
            <person name="Wincker P."/>
            <person name="Barbe V."/>
            <person name="Fonknechten N."/>
            <person name="Vallenet D."/>
            <person name="Segurens B."/>
            <person name="Schenowitz-Truong C."/>
            <person name="Medigue C."/>
            <person name="Collingro A."/>
            <person name="Snel B."/>
            <person name="Dutilh B.E."/>
            <person name="OpDenCamp H.J.M."/>
            <person name="vanDerDrift C."/>
            <person name="Cirpus I."/>
            <person name="vanDePas-Schoonen K.T."/>
            <person name="Harhangi H.R."/>
            <person name="vanNiftrik L."/>
            <person name="Schmid M."/>
            <person name="Keltjens J."/>
            <person name="vanDeVossenberg J."/>
            <person name="Kartal B."/>
            <person name="Meier H."/>
            <person name="Frishman D."/>
            <person name="Huynen M.A."/>
            <person name="Mewes H."/>
            <person name="Weissenbach J."/>
            <person name="Jetten M.S.M."/>
            <person name="Wagner M."/>
            <person name="LePaslier D."/>
        </authorList>
    </citation>
    <scope>NUCLEOTIDE SEQUENCE</scope>
</reference>
<dbReference type="EMBL" id="LT934425">
    <property type="protein sequence ID" value="SOH03698.1"/>
    <property type="molecule type" value="Genomic_DNA"/>
</dbReference>
<dbReference type="PANTHER" id="PTHR37804:SF1">
    <property type="entry name" value="CDAA REGULATORY PROTEIN CDAR"/>
    <property type="match status" value="1"/>
</dbReference>
<dbReference type="Proteomes" id="UP000501926">
    <property type="component" value="Chromosome"/>
</dbReference>
<evidence type="ECO:0000313" key="2">
    <source>
        <dbReference type="EMBL" id="CAJ72113.1"/>
    </source>
</evidence>
<dbReference type="Proteomes" id="UP000221734">
    <property type="component" value="Chromosome Kuenenia_stuttgartiensis_MBR1"/>
</dbReference>